<evidence type="ECO:0008006" key="4">
    <source>
        <dbReference type="Google" id="ProtNLM"/>
    </source>
</evidence>
<gene>
    <name evidence="2" type="ORF">SAMN04488061_2894</name>
</gene>
<evidence type="ECO:0000313" key="3">
    <source>
        <dbReference type="Proteomes" id="UP000198795"/>
    </source>
</evidence>
<protein>
    <recommendedName>
        <fullName evidence="4">PepSY domain-containing protein</fullName>
    </recommendedName>
</protein>
<evidence type="ECO:0000256" key="1">
    <source>
        <dbReference type="SAM" id="MobiDB-lite"/>
    </source>
</evidence>
<name>A0A1H0SH11_9HYPH</name>
<feature type="compositionally biased region" description="Polar residues" evidence="1">
    <location>
        <begin position="65"/>
        <end position="82"/>
    </location>
</feature>
<evidence type="ECO:0000313" key="2">
    <source>
        <dbReference type="EMBL" id="SDP41034.1"/>
    </source>
</evidence>
<feature type="compositionally biased region" description="Polar residues" evidence="1">
    <location>
        <begin position="42"/>
        <end position="56"/>
    </location>
</feature>
<accession>A0A1H0SH11</accession>
<dbReference type="EMBL" id="FNJC01000004">
    <property type="protein sequence ID" value="SDP41034.1"/>
    <property type="molecule type" value="Genomic_DNA"/>
</dbReference>
<organism evidence="2 3">
    <name type="scientific">Filomicrobium insigne</name>
    <dbReference type="NCBI Taxonomy" id="418854"/>
    <lineage>
        <taxon>Bacteria</taxon>
        <taxon>Pseudomonadati</taxon>
        <taxon>Pseudomonadota</taxon>
        <taxon>Alphaproteobacteria</taxon>
        <taxon>Hyphomicrobiales</taxon>
        <taxon>Hyphomicrobiaceae</taxon>
        <taxon>Filomicrobium</taxon>
    </lineage>
</organism>
<comment type="caution">
    <text evidence="2">The sequence shown here is derived from an EMBL/GenBank/DDBJ whole genome shotgun (WGS) entry which is preliminary data.</text>
</comment>
<dbReference type="RefSeq" id="WP_090229735.1">
    <property type="nucleotide sequence ID" value="NZ_FNJC01000004.1"/>
</dbReference>
<feature type="region of interest" description="Disordered" evidence="1">
    <location>
        <begin position="33"/>
        <end position="95"/>
    </location>
</feature>
<reference evidence="2 3" key="1">
    <citation type="submission" date="2016-10" db="EMBL/GenBank/DDBJ databases">
        <authorList>
            <person name="Varghese N."/>
            <person name="Submissions S."/>
        </authorList>
    </citation>
    <scope>NUCLEOTIDE SEQUENCE [LARGE SCALE GENOMIC DNA]</scope>
    <source>
        <strain evidence="2 3">CGMCC 1.6497</strain>
    </source>
</reference>
<dbReference type="Proteomes" id="UP000198795">
    <property type="component" value="Unassembled WGS sequence"/>
</dbReference>
<proteinExistence type="predicted"/>
<keyword evidence="3" id="KW-1185">Reference proteome</keyword>
<sequence length="147" mass="15279">MFKAIIVGASILAVGAVGLTSVLAETRGLLAQNSGEDKTSDRTPGNKTPDRSQGASRSGAAGTDAGQTEEGTSDRTPSNHPATTDAKGAERGNLFTEKQARTHLAQQGYTNISELMKDESGIWRGTAMKDGNTIMVGVDIRGNVSTN</sequence>